<organism evidence="24 25">
    <name type="scientific">Agrilutibacter niabensis</name>
    <dbReference type="NCBI Taxonomy" id="380628"/>
    <lineage>
        <taxon>Bacteria</taxon>
        <taxon>Pseudomonadati</taxon>
        <taxon>Pseudomonadota</taxon>
        <taxon>Gammaproteobacteria</taxon>
        <taxon>Lysobacterales</taxon>
        <taxon>Lysobacteraceae</taxon>
        <taxon>Agrilutibacter</taxon>
    </lineage>
</organism>
<evidence type="ECO:0000256" key="15">
    <source>
        <dbReference type="ARBA" id="ARBA00030592"/>
    </source>
</evidence>
<evidence type="ECO:0000256" key="5">
    <source>
        <dbReference type="ARBA" id="ARBA00013023"/>
    </source>
</evidence>
<comment type="caution">
    <text evidence="24">The sequence shown here is derived from an EMBL/GenBank/DDBJ whole genome shotgun (WGS) entry which is preliminary data.</text>
</comment>
<dbReference type="GO" id="GO:0004326">
    <property type="term" value="F:tetrahydrofolylpolyglutamate synthase activity"/>
    <property type="evidence" value="ECO:0007669"/>
    <property type="project" value="UniProtKB-EC"/>
</dbReference>
<evidence type="ECO:0000256" key="10">
    <source>
        <dbReference type="ARBA" id="ARBA00022741"/>
    </source>
</evidence>
<dbReference type="GO" id="GO:0008841">
    <property type="term" value="F:dihydrofolate synthase activity"/>
    <property type="evidence" value="ECO:0007669"/>
    <property type="project" value="UniProtKB-EC"/>
</dbReference>
<reference evidence="24 25" key="1">
    <citation type="submission" date="2023-07" db="EMBL/GenBank/DDBJ databases">
        <title>Sorghum-associated microbial communities from plants grown in Nebraska, USA.</title>
        <authorList>
            <person name="Schachtman D."/>
        </authorList>
    </citation>
    <scope>NUCLEOTIDE SEQUENCE [LARGE SCALE GENOMIC DNA]</scope>
    <source>
        <strain evidence="24 25">BE187</strain>
    </source>
</reference>
<evidence type="ECO:0000256" key="14">
    <source>
        <dbReference type="ARBA" id="ARBA00030048"/>
    </source>
</evidence>
<evidence type="ECO:0000313" key="24">
    <source>
        <dbReference type="EMBL" id="MDR7099541.1"/>
    </source>
</evidence>
<keyword evidence="12" id="KW-0460">Magnesium</keyword>
<evidence type="ECO:0000256" key="2">
    <source>
        <dbReference type="ARBA" id="ARBA00004799"/>
    </source>
</evidence>
<evidence type="ECO:0000256" key="20">
    <source>
        <dbReference type="ARBA" id="ARBA00049161"/>
    </source>
</evidence>
<dbReference type="InterPro" id="IPR018109">
    <property type="entry name" value="Folylpolyglutamate_synth_CS"/>
</dbReference>
<evidence type="ECO:0000256" key="3">
    <source>
        <dbReference type="ARBA" id="ARBA00005150"/>
    </source>
</evidence>
<dbReference type="NCBIfam" id="NF008101">
    <property type="entry name" value="PRK10846.1"/>
    <property type="match status" value="1"/>
</dbReference>
<evidence type="ECO:0000256" key="7">
    <source>
        <dbReference type="ARBA" id="ARBA00019357"/>
    </source>
</evidence>
<evidence type="ECO:0000256" key="21">
    <source>
        <dbReference type="PIRNR" id="PIRNR001563"/>
    </source>
</evidence>
<comment type="catalytic activity">
    <reaction evidence="20">
        <text>7,8-dihydropteroate + L-glutamate + ATP = 7,8-dihydrofolate + ADP + phosphate + H(+)</text>
        <dbReference type="Rhea" id="RHEA:23584"/>
        <dbReference type="ChEBI" id="CHEBI:15378"/>
        <dbReference type="ChEBI" id="CHEBI:17839"/>
        <dbReference type="ChEBI" id="CHEBI:29985"/>
        <dbReference type="ChEBI" id="CHEBI:30616"/>
        <dbReference type="ChEBI" id="CHEBI:43474"/>
        <dbReference type="ChEBI" id="CHEBI:57451"/>
        <dbReference type="ChEBI" id="CHEBI:456216"/>
        <dbReference type="EC" id="6.3.2.12"/>
    </reaction>
</comment>
<dbReference type="InterPro" id="IPR036565">
    <property type="entry name" value="Mur-like_cat_sf"/>
</dbReference>
<keyword evidence="8 21" id="KW-0436">Ligase</keyword>
<sequence length="436" mass="46162">MPQTLADWLDYIERQHPKTIDMGLDRVRAVAARLRLKKPAKKVITVGGTNGKGSTVAFIEAIARAAGWKVGAYTSPHLLAYNERVRIDGADAGDADLVAAFEAIEAARGDTLLTYFEYGTLAALWLFERSRLDLAILEVGLGGRLDATNLVDPDVAVITTVDLDHQDYLGDDREVIGFEKAGIARAWKPLVLGDDDPPASVLRHAYAIGASAIRAGCDFFFDTPDGHGNRFTPTDAVLPGAGRWTWREIGYALELPLPRLAAPVQLRNAATAIAAVRALGKKLPAAVIAEGVVNARVAGRLQRFERGGVEVVVDVGHNPQAARELAAWLAAEPAAGQTIAVFAALGDKDLRGVADALASHIDRWHLAGLAEQGPRGLDVDAFAQRLDGASAASGQRHAGVTAALAAALAQARQGDRILVFGSFHTAAAALRELASP</sequence>
<evidence type="ECO:0000256" key="17">
    <source>
        <dbReference type="ARBA" id="ARBA00047493"/>
    </source>
</evidence>
<comment type="catalytic activity">
    <reaction evidence="19">
        <text>(6R)-5,10-methylenetetrahydrofolyl-(gamma-L-Glu)(n) + L-glutamate + ATP = (6R)-5,10-methylenetetrahydrofolyl-(gamma-L-Glu)(n+1) + ADP + phosphate + H(+)</text>
        <dbReference type="Rhea" id="RHEA:51912"/>
        <dbReference type="Rhea" id="RHEA-COMP:13257"/>
        <dbReference type="Rhea" id="RHEA-COMP:13258"/>
        <dbReference type="ChEBI" id="CHEBI:15378"/>
        <dbReference type="ChEBI" id="CHEBI:29985"/>
        <dbReference type="ChEBI" id="CHEBI:30616"/>
        <dbReference type="ChEBI" id="CHEBI:43474"/>
        <dbReference type="ChEBI" id="CHEBI:136572"/>
        <dbReference type="ChEBI" id="CHEBI:456216"/>
        <dbReference type="EC" id="6.3.2.17"/>
    </reaction>
</comment>
<evidence type="ECO:0000256" key="16">
    <source>
        <dbReference type="ARBA" id="ARBA00032510"/>
    </source>
</evidence>
<evidence type="ECO:0000256" key="11">
    <source>
        <dbReference type="ARBA" id="ARBA00022840"/>
    </source>
</evidence>
<dbReference type="EC" id="6.3.2.17" evidence="6"/>
<proteinExistence type="inferred from homology"/>
<dbReference type="PROSITE" id="PS01012">
    <property type="entry name" value="FOLYLPOLYGLU_SYNT_2"/>
    <property type="match status" value="1"/>
</dbReference>
<evidence type="ECO:0000256" key="4">
    <source>
        <dbReference type="ARBA" id="ARBA00008276"/>
    </source>
</evidence>
<feature type="domain" description="Mur ligase central" evidence="23">
    <location>
        <begin position="46"/>
        <end position="199"/>
    </location>
</feature>
<dbReference type="InterPro" id="IPR013221">
    <property type="entry name" value="Mur_ligase_cen"/>
</dbReference>
<evidence type="ECO:0000256" key="18">
    <source>
        <dbReference type="ARBA" id="ARBA00047808"/>
    </source>
</evidence>
<evidence type="ECO:0000256" key="19">
    <source>
        <dbReference type="ARBA" id="ARBA00049035"/>
    </source>
</evidence>
<evidence type="ECO:0000313" key="25">
    <source>
        <dbReference type="Proteomes" id="UP001267878"/>
    </source>
</evidence>
<comment type="pathway">
    <text evidence="2">Cofactor biosynthesis; tetrahydrofolate biosynthesis; 7,8-dihydrofolate from 2-amino-4-hydroxy-6-hydroxymethyl-7,8-dihydropteridine diphosphate and 4-aminobenzoate: step 2/2.</text>
</comment>
<dbReference type="InterPro" id="IPR036615">
    <property type="entry name" value="Mur_ligase_C_dom_sf"/>
</dbReference>
<evidence type="ECO:0000256" key="13">
    <source>
        <dbReference type="ARBA" id="ARBA00022909"/>
    </source>
</evidence>
<dbReference type="EC" id="6.3.2.12" evidence="5"/>
<dbReference type="Gene3D" id="3.40.1190.10">
    <property type="entry name" value="Mur-like, catalytic domain"/>
    <property type="match status" value="1"/>
</dbReference>
<evidence type="ECO:0000256" key="8">
    <source>
        <dbReference type="ARBA" id="ARBA00022598"/>
    </source>
</evidence>
<keyword evidence="9" id="KW-0479">Metal-binding</keyword>
<dbReference type="PANTHER" id="PTHR11136">
    <property type="entry name" value="FOLYLPOLYGLUTAMATE SYNTHASE-RELATED"/>
    <property type="match status" value="1"/>
</dbReference>
<evidence type="ECO:0000259" key="23">
    <source>
        <dbReference type="Pfam" id="PF08245"/>
    </source>
</evidence>
<dbReference type="Pfam" id="PF02875">
    <property type="entry name" value="Mur_ligase_C"/>
    <property type="match status" value="1"/>
</dbReference>
<feature type="domain" description="Mur ligase C-terminal" evidence="22">
    <location>
        <begin position="299"/>
        <end position="423"/>
    </location>
</feature>
<dbReference type="Gene3D" id="3.90.190.20">
    <property type="entry name" value="Mur ligase, C-terminal domain"/>
    <property type="match status" value="1"/>
</dbReference>
<keyword evidence="10 21" id="KW-0547">Nucleotide-binding</keyword>
<dbReference type="PANTHER" id="PTHR11136:SF0">
    <property type="entry name" value="DIHYDROFOLATE SYNTHETASE-RELATED"/>
    <property type="match status" value="1"/>
</dbReference>
<comment type="similarity">
    <text evidence="4 21">Belongs to the folylpolyglutamate synthase family.</text>
</comment>
<dbReference type="Proteomes" id="UP001267878">
    <property type="component" value="Unassembled WGS sequence"/>
</dbReference>
<dbReference type="NCBIfam" id="TIGR01499">
    <property type="entry name" value="folC"/>
    <property type="match status" value="1"/>
</dbReference>
<evidence type="ECO:0000256" key="9">
    <source>
        <dbReference type="ARBA" id="ARBA00022723"/>
    </source>
</evidence>
<accession>A0ABU1VPZ4</accession>
<evidence type="ECO:0000259" key="22">
    <source>
        <dbReference type="Pfam" id="PF02875"/>
    </source>
</evidence>
<protein>
    <recommendedName>
        <fullName evidence="7">Dihydrofolate synthase/folylpolyglutamate synthase</fullName>
        <ecNumber evidence="5">6.3.2.12</ecNumber>
        <ecNumber evidence="6">6.3.2.17</ecNumber>
    </recommendedName>
    <alternativeName>
        <fullName evidence="16">Folylpoly-gamma-glutamate synthetase-dihydrofolate synthetase</fullName>
    </alternativeName>
    <alternativeName>
        <fullName evidence="14">Folylpolyglutamate synthetase</fullName>
    </alternativeName>
    <alternativeName>
        <fullName evidence="15">Tetrahydrofolylpolyglutamate synthase</fullName>
    </alternativeName>
</protein>
<keyword evidence="25" id="KW-1185">Reference proteome</keyword>
<dbReference type="Pfam" id="PF08245">
    <property type="entry name" value="Mur_ligase_M"/>
    <property type="match status" value="1"/>
</dbReference>
<keyword evidence="11 21" id="KW-0067">ATP-binding</keyword>
<dbReference type="EMBL" id="JAVDVW010000001">
    <property type="protein sequence ID" value="MDR7099541.1"/>
    <property type="molecule type" value="Genomic_DNA"/>
</dbReference>
<keyword evidence="13" id="KW-0289">Folate biosynthesis</keyword>
<dbReference type="InterPro" id="IPR004101">
    <property type="entry name" value="Mur_ligase_C"/>
</dbReference>
<comment type="pathway">
    <text evidence="3">Cofactor biosynthesis; tetrahydrofolylpolyglutamate biosynthesis.</text>
</comment>
<comment type="catalytic activity">
    <reaction evidence="18">
        <text>10-formyltetrahydrofolyl-(gamma-L-Glu)(n) + L-glutamate + ATP = 10-formyltetrahydrofolyl-(gamma-L-Glu)(n+1) + ADP + phosphate + H(+)</text>
        <dbReference type="Rhea" id="RHEA:51904"/>
        <dbReference type="Rhea" id="RHEA-COMP:13088"/>
        <dbReference type="Rhea" id="RHEA-COMP:14300"/>
        <dbReference type="ChEBI" id="CHEBI:15378"/>
        <dbReference type="ChEBI" id="CHEBI:29985"/>
        <dbReference type="ChEBI" id="CHEBI:30616"/>
        <dbReference type="ChEBI" id="CHEBI:43474"/>
        <dbReference type="ChEBI" id="CHEBI:134413"/>
        <dbReference type="ChEBI" id="CHEBI:456216"/>
        <dbReference type="EC" id="6.3.2.17"/>
    </reaction>
</comment>
<evidence type="ECO:0000256" key="12">
    <source>
        <dbReference type="ARBA" id="ARBA00022842"/>
    </source>
</evidence>
<evidence type="ECO:0000256" key="1">
    <source>
        <dbReference type="ARBA" id="ARBA00002714"/>
    </source>
</evidence>
<dbReference type="SUPFAM" id="SSF53244">
    <property type="entry name" value="MurD-like peptide ligases, peptide-binding domain"/>
    <property type="match status" value="1"/>
</dbReference>
<gene>
    <name evidence="24" type="ORF">J2X04_001888</name>
</gene>
<evidence type="ECO:0000256" key="6">
    <source>
        <dbReference type="ARBA" id="ARBA00013025"/>
    </source>
</evidence>
<comment type="function">
    <text evidence="1">Functions in two distinct reactions of the de novo folate biosynthetic pathway. Catalyzes the addition of a glutamate residue to dihydropteroate (7,8-dihydropteroate or H2Pte) to form dihydrofolate (7,8-dihydrofolate monoglutamate or H2Pte-Glu). Also catalyzes successive additions of L-glutamate to tetrahydrofolate or 10-formyltetrahydrofolate or 5,10-methylenetetrahydrofolate, leading to folylpolyglutamate derivatives.</text>
</comment>
<dbReference type="InterPro" id="IPR001645">
    <property type="entry name" value="Folylpolyglutamate_synth"/>
</dbReference>
<dbReference type="PIRSF" id="PIRSF001563">
    <property type="entry name" value="Folylpolyglu_synth"/>
    <property type="match status" value="1"/>
</dbReference>
<comment type="catalytic activity">
    <reaction evidence="17">
        <text>(6S)-5,6,7,8-tetrahydrofolyl-(gamma-L-Glu)(n) + L-glutamate + ATP = (6S)-5,6,7,8-tetrahydrofolyl-(gamma-L-Glu)(n+1) + ADP + phosphate + H(+)</text>
        <dbReference type="Rhea" id="RHEA:10580"/>
        <dbReference type="Rhea" id="RHEA-COMP:14738"/>
        <dbReference type="Rhea" id="RHEA-COMP:14740"/>
        <dbReference type="ChEBI" id="CHEBI:15378"/>
        <dbReference type="ChEBI" id="CHEBI:29985"/>
        <dbReference type="ChEBI" id="CHEBI:30616"/>
        <dbReference type="ChEBI" id="CHEBI:43474"/>
        <dbReference type="ChEBI" id="CHEBI:141005"/>
        <dbReference type="ChEBI" id="CHEBI:456216"/>
        <dbReference type="EC" id="6.3.2.17"/>
    </reaction>
</comment>
<dbReference type="SUPFAM" id="SSF53623">
    <property type="entry name" value="MurD-like peptide ligases, catalytic domain"/>
    <property type="match status" value="1"/>
</dbReference>
<name>A0ABU1VPZ4_9GAMM</name>